<evidence type="ECO:0000313" key="5">
    <source>
        <dbReference type="Proteomes" id="UP000663760"/>
    </source>
</evidence>
<protein>
    <recommendedName>
        <fullName evidence="3">DUF6821 domain-containing protein</fullName>
    </recommendedName>
</protein>
<evidence type="ECO:0000256" key="2">
    <source>
        <dbReference type="SAM" id="Phobius"/>
    </source>
</evidence>
<feature type="transmembrane region" description="Helical" evidence="2">
    <location>
        <begin position="209"/>
        <end position="230"/>
    </location>
</feature>
<reference evidence="4" key="1">
    <citation type="submission" date="2020-02" db="EMBL/GenBank/DDBJ databases">
        <authorList>
            <person name="Scholz U."/>
            <person name="Mascher M."/>
            <person name="Fiebig A."/>
        </authorList>
    </citation>
    <scope>NUCLEOTIDE SEQUENCE</scope>
</reference>
<keyword evidence="2" id="KW-0812">Transmembrane</keyword>
<feature type="compositionally biased region" description="Basic and acidic residues" evidence="1">
    <location>
        <begin position="154"/>
        <end position="171"/>
    </location>
</feature>
<dbReference type="AlphaFoldDB" id="A0A7I8KEG8"/>
<dbReference type="EMBL" id="LR746267">
    <property type="protein sequence ID" value="CAA7395385.1"/>
    <property type="molecule type" value="Genomic_DNA"/>
</dbReference>
<accession>A0A7I8KEG8</accession>
<evidence type="ECO:0000256" key="1">
    <source>
        <dbReference type="SAM" id="MobiDB-lite"/>
    </source>
</evidence>
<dbReference type="Pfam" id="PF20705">
    <property type="entry name" value="DUF6821"/>
    <property type="match status" value="1"/>
</dbReference>
<name>A0A7I8KEG8_SPIIN</name>
<gene>
    <name evidence="4" type="ORF">SI8410_04006046</name>
</gene>
<organism evidence="4 5">
    <name type="scientific">Spirodela intermedia</name>
    <name type="common">Intermediate duckweed</name>
    <dbReference type="NCBI Taxonomy" id="51605"/>
    <lineage>
        <taxon>Eukaryota</taxon>
        <taxon>Viridiplantae</taxon>
        <taxon>Streptophyta</taxon>
        <taxon>Embryophyta</taxon>
        <taxon>Tracheophyta</taxon>
        <taxon>Spermatophyta</taxon>
        <taxon>Magnoliopsida</taxon>
        <taxon>Liliopsida</taxon>
        <taxon>Araceae</taxon>
        <taxon>Lemnoideae</taxon>
        <taxon>Spirodela</taxon>
    </lineage>
</organism>
<proteinExistence type="predicted"/>
<dbReference type="OrthoDB" id="766965at2759"/>
<dbReference type="InterPro" id="IPR045883">
    <property type="entry name" value="At4g13530-like"/>
</dbReference>
<dbReference type="PANTHER" id="PTHR33646">
    <property type="entry name" value="GB|AAF00631.1"/>
    <property type="match status" value="1"/>
</dbReference>
<evidence type="ECO:0000313" key="4">
    <source>
        <dbReference type="EMBL" id="CAA7395385.1"/>
    </source>
</evidence>
<evidence type="ECO:0000259" key="3">
    <source>
        <dbReference type="Pfam" id="PF20705"/>
    </source>
</evidence>
<dbReference type="InterPro" id="IPR049224">
    <property type="entry name" value="DUF6821"/>
</dbReference>
<feature type="domain" description="DUF6821" evidence="3">
    <location>
        <begin position="107"/>
        <end position="293"/>
    </location>
</feature>
<feature type="region of interest" description="Disordered" evidence="1">
    <location>
        <begin position="127"/>
        <end position="190"/>
    </location>
</feature>
<dbReference type="Proteomes" id="UP000663760">
    <property type="component" value="Chromosome 4"/>
</dbReference>
<keyword evidence="5" id="KW-1185">Reference proteome</keyword>
<keyword evidence="2" id="KW-1133">Transmembrane helix</keyword>
<keyword evidence="2" id="KW-0472">Membrane</keyword>
<dbReference type="PANTHER" id="PTHR33646:SF2">
    <property type="entry name" value="F20H23.8 PROTEIN"/>
    <property type="match status" value="1"/>
</dbReference>
<sequence>MEKSSVQRDLEDWEFLSDDGFLDLGQQETGKSVVISKGSGFSSRGGLVDVNYFVCPPHHPPHLLIGATEDLILATKNKYQSRRDPDEGSVKEIREIEVAAPPAALANQEVISQVFFRKLGENEFVDMKLDSPPKSPTSRGVKPPLMELPGGGRFEGKGEETGKGETHKILSEENEEEEEGKERNSLVRSGNNGKGSWENFGFGIWKWKITGAGALCSIGVAAATIFIFILSGPQRQRQQQQQSQKIQFQVYPDEKSIKQVVQQATRLNQAISVVRGVPVTRAHISFGGYYDGL</sequence>